<dbReference type="PROSITE" id="PS51094">
    <property type="entry name" value="PTS_EIIA_TYPE_2"/>
    <property type="match status" value="1"/>
</dbReference>
<dbReference type="InterPro" id="IPR004715">
    <property type="entry name" value="PTS_IIA_fruc"/>
</dbReference>
<dbReference type="Pfam" id="PF00359">
    <property type="entry name" value="PTS_EIIA_2"/>
    <property type="match status" value="1"/>
</dbReference>
<dbReference type="GO" id="GO:0016020">
    <property type="term" value="C:membrane"/>
    <property type="evidence" value="ECO:0007669"/>
    <property type="project" value="InterPro"/>
</dbReference>
<keyword evidence="4" id="KW-0762">Sugar transport</keyword>
<keyword evidence="2" id="KW-0813">Transport</keyword>
<dbReference type="FunFam" id="3.40.930.10:FF:000009">
    <property type="entry name" value="PTS system, fructose specific IIABC component"/>
    <property type="match status" value="1"/>
</dbReference>
<evidence type="ECO:0000256" key="5">
    <source>
        <dbReference type="ARBA" id="ARBA00022679"/>
    </source>
</evidence>
<evidence type="ECO:0000259" key="7">
    <source>
        <dbReference type="PROSITE" id="PS51094"/>
    </source>
</evidence>
<dbReference type="InterPro" id="IPR051541">
    <property type="entry name" value="PTS_SugarTrans_NitroReg"/>
</dbReference>
<dbReference type="InterPro" id="IPR002178">
    <property type="entry name" value="PTS_EIIA_type-2_dom"/>
</dbReference>
<accession>A0A382AH01</accession>
<keyword evidence="3" id="KW-0597">Phosphoprotein</keyword>
<organism evidence="8">
    <name type="scientific">marine metagenome</name>
    <dbReference type="NCBI Taxonomy" id="408172"/>
    <lineage>
        <taxon>unclassified sequences</taxon>
        <taxon>metagenomes</taxon>
        <taxon>ecological metagenomes</taxon>
    </lineage>
</organism>
<dbReference type="AlphaFoldDB" id="A0A382AH01"/>
<dbReference type="InterPro" id="IPR016152">
    <property type="entry name" value="PTrfase/Anion_transptr"/>
</dbReference>
<dbReference type="Gene3D" id="3.40.930.10">
    <property type="entry name" value="Mannitol-specific EII, Chain A"/>
    <property type="match status" value="1"/>
</dbReference>
<keyword evidence="5" id="KW-0808">Transferase</keyword>
<proteinExistence type="predicted"/>
<comment type="subcellular location">
    <subcellularLocation>
        <location evidence="1">Cytoplasm</location>
    </subcellularLocation>
</comment>
<evidence type="ECO:0000313" key="8">
    <source>
        <dbReference type="EMBL" id="SVB00237.1"/>
    </source>
</evidence>
<dbReference type="EMBL" id="UINC01025160">
    <property type="protein sequence ID" value="SVB00237.1"/>
    <property type="molecule type" value="Genomic_DNA"/>
</dbReference>
<feature type="domain" description="PTS EIIA type-2" evidence="7">
    <location>
        <begin position="6"/>
        <end position="150"/>
    </location>
</feature>
<dbReference type="GO" id="GO:0009401">
    <property type="term" value="P:phosphoenolpyruvate-dependent sugar phosphotransferase system"/>
    <property type="evidence" value="ECO:0007669"/>
    <property type="project" value="UniProtKB-KW"/>
</dbReference>
<reference evidence="8" key="1">
    <citation type="submission" date="2018-05" db="EMBL/GenBank/DDBJ databases">
        <authorList>
            <person name="Lanie J.A."/>
            <person name="Ng W.-L."/>
            <person name="Kazmierczak K.M."/>
            <person name="Andrzejewski T.M."/>
            <person name="Davidsen T.M."/>
            <person name="Wayne K.J."/>
            <person name="Tettelin H."/>
            <person name="Glass J.I."/>
            <person name="Rusch D."/>
            <person name="Podicherti R."/>
            <person name="Tsui H.-C.T."/>
            <person name="Winkler M.E."/>
        </authorList>
    </citation>
    <scope>NUCLEOTIDE SEQUENCE</scope>
</reference>
<dbReference type="PANTHER" id="PTHR47738:SF2">
    <property type="entry name" value="PTS SYSTEM FRUCTOSE-LIKE EIIA COMPONENT"/>
    <property type="match status" value="1"/>
</dbReference>
<dbReference type="NCBIfam" id="TIGR00848">
    <property type="entry name" value="fruA"/>
    <property type="match status" value="1"/>
</dbReference>
<evidence type="ECO:0000256" key="6">
    <source>
        <dbReference type="ARBA" id="ARBA00022683"/>
    </source>
</evidence>
<dbReference type="CDD" id="cd00211">
    <property type="entry name" value="PTS_IIA_fru"/>
    <property type="match status" value="1"/>
</dbReference>
<evidence type="ECO:0000256" key="4">
    <source>
        <dbReference type="ARBA" id="ARBA00022597"/>
    </source>
</evidence>
<dbReference type="GO" id="GO:0008982">
    <property type="term" value="F:protein-N(PI)-phosphohistidine-sugar phosphotransferase activity"/>
    <property type="evidence" value="ECO:0007669"/>
    <property type="project" value="InterPro"/>
</dbReference>
<name>A0A382AH01_9ZZZZ</name>
<dbReference type="PROSITE" id="PS00372">
    <property type="entry name" value="PTS_EIIA_TYPE_2_HIS"/>
    <property type="match status" value="1"/>
</dbReference>
<dbReference type="GO" id="GO:0005737">
    <property type="term" value="C:cytoplasm"/>
    <property type="evidence" value="ECO:0007669"/>
    <property type="project" value="UniProtKB-SubCell"/>
</dbReference>
<gene>
    <name evidence="8" type="ORF">METZ01_LOCUS153091</name>
</gene>
<evidence type="ECO:0000256" key="3">
    <source>
        <dbReference type="ARBA" id="ARBA00022553"/>
    </source>
</evidence>
<protein>
    <recommendedName>
        <fullName evidence="7">PTS EIIA type-2 domain-containing protein</fullName>
    </recommendedName>
</protein>
<dbReference type="PANTHER" id="PTHR47738">
    <property type="entry name" value="PTS SYSTEM FRUCTOSE-LIKE EIIA COMPONENT-RELATED"/>
    <property type="match status" value="1"/>
</dbReference>
<evidence type="ECO:0000256" key="1">
    <source>
        <dbReference type="ARBA" id="ARBA00004496"/>
    </source>
</evidence>
<evidence type="ECO:0000256" key="2">
    <source>
        <dbReference type="ARBA" id="ARBA00022448"/>
    </source>
</evidence>
<dbReference type="SUPFAM" id="SSF55804">
    <property type="entry name" value="Phoshotransferase/anion transport protein"/>
    <property type="match status" value="1"/>
</dbReference>
<sequence length="157" mass="16632">MTTLLDILASSAVIVGLEGDTKDAIIEELVDRLEVGAAIGDRDKVLQAVLEREKIMSTGIGDGIAIPHGKSDAVVELTAALGIHKRGVDFEALDGEPAFVFFLLVSPANVSGPHIKALARISRMLKNDGFKKKLIEAESSTDIVSAIEEEEKSHSAG</sequence>
<keyword evidence="6" id="KW-0598">Phosphotransferase system</keyword>